<dbReference type="PANTHER" id="PTHR32305">
    <property type="match status" value="1"/>
</dbReference>
<sequence>MATTPNLCVNTPDLTVLGPQGQTIRQLRYHRAEADQAATERIERHAFHTLGHLLSSQDARFFAEAAGTCNFRYHSSLSGQVLYTQSTDAGESWLFCDIEGRPVWQHDARGTVQRYLYDVLGRLTSRQETIAGAETIAECRVYGEAETEAKLHNLRGQLTRHYDTVGLLDNSQSGYALSGSLLGQQRRLLEIKSDWRGACESEWEQALTRECYATVWQYDLNGQILMQTDAGGHHQRFAYDVTGRLKASWVKLNGGLEREVLRSSSYSAAGQKLREEAGNGVITSYRYEAETQRLLEVETTRTAEGGRKTLLQRLRYGYDSVGNILSIHSDAETARYFKNQQVAPDQIYRYDSLYQLIAASGREHAAAPNPTDDPASPRQDSANYVNYSRTYQYDVGGNLTSIAHRGAASYTRHFTVSASSNHAVPSRAGLLPEQVRSLFDAAGNQKQLDTGQVLQWNGLNQLRQVITSFRSIGHDRERYLYGADGMRVRKTSYSLVEGKIVQQQDVIYLPGLELRTTGQVRLQVLTIGVAGRSQVRLLNWLSEPPKEIANQQLRYSLDDHQGSSQLELDSQGDVLTQEEYYAYGGTAIRAGKSACEVKFKAVRYSGKERDASGLYYYGLRYYQPWLGRWLNPDPAGTIDGLNLFRMARNNPVSLVDKKGLMPKNSIKNEDNTTPKNRALKLPDNLQDLLTKEYWIDQLDSKQKIEIASPKFWNDKSKKTKERRLEDILGGIGSTLLEKLDNLNLESGKGLSLFRSMSNEEAAAILAWSQGKKDDTERLIRRGGVSAKEFRGKSTRDGVVGIIPVRNHFGDKGQAENYYNKGENKMLEFKLKSGAEKLIFSTEYLAIARAGRGASRAMISTLGAAFPEASKNEGVLSGYIGVKSEDHGPFSLGVGESDPSRLLLQLMIESVREAY</sequence>
<dbReference type="NCBIfam" id="TIGR03696">
    <property type="entry name" value="Rhs_assc_core"/>
    <property type="match status" value="1"/>
</dbReference>
<organism evidence="1 2">
    <name type="scientific">Chromobacterium fluminis</name>
    <dbReference type="NCBI Taxonomy" id="3044269"/>
    <lineage>
        <taxon>Bacteria</taxon>
        <taxon>Pseudomonadati</taxon>
        <taxon>Pseudomonadota</taxon>
        <taxon>Betaproteobacteria</taxon>
        <taxon>Neisseriales</taxon>
        <taxon>Chromobacteriaceae</taxon>
        <taxon>Chromobacterium</taxon>
    </lineage>
</organism>
<dbReference type="PANTHER" id="PTHR32305:SF15">
    <property type="entry name" value="PROTEIN RHSA-RELATED"/>
    <property type="match status" value="1"/>
</dbReference>
<dbReference type="InterPro" id="IPR022385">
    <property type="entry name" value="Rhs_assc_core"/>
</dbReference>
<comment type="caution">
    <text evidence="1">The sequence shown here is derived from an EMBL/GenBank/DDBJ whole genome shotgun (WGS) entry which is preliminary data.</text>
</comment>
<keyword evidence="2" id="KW-1185">Reference proteome</keyword>
<dbReference type="Gene3D" id="2.180.10.10">
    <property type="entry name" value="RHS repeat-associated core"/>
    <property type="match status" value="1"/>
</dbReference>
<name>A0ABX0LCW7_9NEIS</name>
<proteinExistence type="predicted"/>
<dbReference type="RefSeq" id="WP_166453093.1">
    <property type="nucleotide sequence ID" value="NZ_JAAOMA010000031.1"/>
</dbReference>
<evidence type="ECO:0000313" key="2">
    <source>
        <dbReference type="Proteomes" id="UP001515641"/>
    </source>
</evidence>
<accession>A0ABX0LCW7</accession>
<dbReference type="InterPro" id="IPR041508">
    <property type="entry name" value="TcC-like_repeat"/>
</dbReference>
<dbReference type="Pfam" id="PF18807">
    <property type="entry name" value="TTc_toxin_rep"/>
    <property type="match status" value="1"/>
</dbReference>
<dbReference type="Proteomes" id="UP001515641">
    <property type="component" value="Unassembled WGS sequence"/>
</dbReference>
<dbReference type="EMBL" id="JAAOMA010000031">
    <property type="protein sequence ID" value="NHR07256.1"/>
    <property type="molecule type" value="Genomic_DNA"/>
</dbReference>
<evidence type="ECO:0000313" key="1">
    <source>
        <dbReference type="EMBL" id="NHR07256.1"/>
    </source>
</evidence>
<reference evidence="1 2" key="1">
    <citation type="submission" date="2020-03" db="EMBL/GenBank/DDBJ databases">
        <title>Draft genome sequence of environmentally isolated cultures.</title>
        <authorList>
            <person name="Wilson H.S."/>
            <person name="De Leon M.E."/>
        </authorList>
    </citation>
    <scope>NUCLEOTIDE SEQUENCE [LARGE SCALE GENOMIC DNA]</scope>
    <source>
        <strain evidence="1 2">HSC-31F16</strain>
    </source>
</reference>
<dbReference type="InterPro" id="IPR050708">
    <property type="entry name" value="T6SS_VgrG/RHS"/>
</dbReference>
<protein>
    <submittedName>
        <fullName evidence="1">RHS repeat protein</fullName>
    </submittedName>
</protein>
<gene>
    <name evidence="1" type="ORF">HA052_18870</name>
</gene>